<proteinExistence type="predicted"/>
<keyword evidence="3" id="KW-1185">Reference proteome</keyword>
<keyword evidence="1" id="KW-1133">Transmembrane helix</keyword>
<evidence type="ECO:0000313" key="2">
    <source>
        <dbReference type="EMBL" id="RNA04388.1"/>
    </source>
</evidence>
<name>A0A3M7Q0D5_BRAPC</name>
<evidence type="ECO:0000313" key="3">
    <source>
        <dbReference type="Proteomes" id="UP000276133"/>
    </source>
</evidence>
<dbReference type="AlphaFoldDB" id="A0A3M7Q0D5"/>
<protein>
    <submittedName>
        <fullName evidence="2">Tigger transposable element-derived 6 isoform 1</fullName>
    </submittedName>
</protein>
<comment type="caution">
    <text evidence="2">The sequence shown here is derived from an EMBL/GenBank/DDBJ whole genome shotgun (WGS) entry which is preliminary data.</text>
</comment>
<sequence length="249" mass="28973">MLIGIEKNTPMVTKNKNYLKQKIKKNKKFQRAETRHKFVFNLIPFYPSFLLIIQAIANCPYKYWQQFSPETVPISLANYCDFLTVLFLGVVQAFNPIDQGIFLNELVIFMDKNQDWTIQDCVKHWNLWKALNVFCQAWNLISPSTIVNCWKQGGFNLYECSEESSETEPIVSTKVLNEDDFNDFVHIDDDIDLFGPMPSDEELCGLQETVTVLNDDDDDKTNGEDNVEIEPLNSHVFLITRNYCIEKFI</sequence>
<dbReference type="Proteomes" id="UP000276133">
    <property type="component" value="Unassembled WGS sequence"/>
</dbReference>
<feature type="transmembrane region" description="Helical" evidence="1">
    <location>
        <begin position="38"/>
        <end position="56"/>
    </location>
</feature>
<gene>
    <name evidence="2" type="ORF">BpHYR1_036552</name>
</gene>
<reference evidence="2 3" key="1">
    <citation type="journal article" date="2018" name="Sci. Rep.">
        <title>Genomic signatures of local adaptation to the degree of environmental predictability in rotifers.</title>
        <authorList>
            <person name="Franch-Gras L."/>
            <person name="Hahn C."/>
            <person name="Garcia-Roger E.M."/>
            <person name="Carmona M.J."/>
            <person name="Serra M."/>
            <person name="Gomez A."/>
        </authorList>
    </citation>
    <scope>NUCLEOTIDE SEQUENCE [LARGE SCALE GENOMIC DNA]</scope>
    <source>
        <strain evidence="2">HYR1</strain>
    </source>
</reference>
<dbReference type="EMBL" id="REGN01008123">
    <property type="protein sequence ID" value="RNA04388.1"/>
    <property type="molecule type" value="Genomic_DNA"/>
</dbReference>
<dbReference type="OrthoDB" id="125347at2759"/>
<feature type="transmembrane region" description="Helical" evidence="1">
    <location>
        <begin position="76"/>
        <end position="94"/>
    </location>
</feature>
<evidence type="ECO:0000256" key="1">
    <source>
        <dbReference type="SAM" id="Phobius"/>
    </source>
</evidence>
<keyword evidence="1" id="KW-0812">Transmembrane</keyword>
<keyword evidence="1" id="KW-0472">Membrane</keyword>
<accession>A0A3M7Q0D5</accession>
<organism evidence="2 3">
    <name type="scientific">Brachionus plicatilis</name>
    <name type="common">Marine rotifer</name>
    <name type="synonym">Brachionus muelleri</name>
    <dbReference type="NCBI Taxonomy" id="10195"/>
    <lineage>
        <taxon>Eukaryota</taxon>
        <taxon>Metazoa</taxon>
        <taxon>Spiralia</taxon>
        <taxon>Gnathifera</taxon>
        <taxon>Rotifera</taxon>
        <taxon>Eurotatoria</taxon>
        <taxon>Monogononta</taxon>
        <taxon>Pseudotrocha</taxon>
        <taxon>Ploima</taxon>
        <taxon>Brachionidae</taxon>
        <taxon>Brachionus</taxon>
    </lineage>
</organism>